<dbReference type="AlphaFoldDB" id="A0A5C8HNA5"/>
<comment type="caution">
    <text evidence="1">The sequence shown here is derived from an EMBL/GenBank/DDBJ whole genome shotgun (WGS) entry which is preliminary data.</text>
</comment>
<dbReference type="OrthoDB" id="5119267at2"/>
<gene>
    <name evidence="1" type="ORF">FVP60_10155</name>
</gene>
<name>A0A5C8HNA5_9MICO</name>
<keyword evidence="2" id="KW-1185">Reference proteome</keyword>
<proteinExistence type="predicted"/>
<dbReference type="EMBL" id="VRSW01000003">
    <property type="protein sequence ID" value="TXK04119.1"/>
    <property type="molecule type" value="Genomic_DNA"/>
</dbReference>
<sequence>MPVSPDGDGSSSICTQPPFRPISYHWYGGAASAYTAVWPAVRAVIDGISMPEIDRERLRGETRARLVALKNGTLTPVRHIKGPMHTVTDIDVYEVRSGTDYGEDLTAQVRIYHSEPTSLQRPPHGSTIVGLHVHEKAIEPGQDPNAAQDVALQIARDHYYEGRSTNWGGATVM</sequence>
<reference evidence="1 2" key="1">
    <citation type="submission" date="2019-08" db="EMBL/GenBank/DDBJ databases">
        <authorList>
            <person name="Dong K."/>
        </authorList>
    </citation>
    <scope>NUCLEOTIDE SEQUENCE [LARGE SCALE GENOMIC DNA]</scope>
    <source>
        <strain evidence="1 2">M4-8</strain>
    </source>
</reference>
<dbReference type="RefSeq" id="WP_147826175.1">
    <property type="nucleotide sequence ID" value="NZ_BAAARG010000003.1"/>
</dbReference>
<organism evidence="1 2">
    <name type="scientific">Microbacterium mitrae</name>
    <dbReference type="NCBI Taxonomy" id="664640"/>
    <lineage>
        <taxon>Bacteria</taxon>
        <taxon>Bacillati</taxon>
        <taxon>Actinomycetota</taxon>
        <taxon>Actinomycetes</taxon>
        <taxon>Micrococcales</taxon>
        <taxon>Microbacteriaceae</taxon>
        <taxon>Microbacterium</taxon>
    </lineage>
</organism>
<accession>A0A5C8HNA5</accession>
<dbReference type="Proteomes" id="UP000321196">
    <property type="component" value="Unassembled WGS sequence"/>
</dbReference>
<protein>
    <submittedName>
        <fullName evidence="1">Uncharacterized protein</fullName>
    </submittedName>
</protein>
<evidence type="ECO:0000313" key="2">
    <source>
        <dbReference type="Proteomes" id="UP000321196"/>
    </source>
</evidence>
<evidence type="ECO:0000313" key="1">
    <source>
        <dbReference type="EMBL" id="TXK04119.1"/>
    </source>
</evidence>